<evidence type="ECO:0000313" key="7">
    <source>
        <dbReference type="Proteomes" id="UP000253805"/>
    </source>
</evidence>
<dbReference type="InterPro" id="IPR050315">
    <property type="entry name" value="FAD-oxidoreductase_2"/>
</dbReference>
<organism evidence="6 7">
    <name type="scientific">Adlercreutzia equolifaciens subsp. celatus</name>
    <dbReference type="NCBI Taxonomy" id="394340"/>
    <lineage>
        <taxon>Bacteria</taxon>
        <taxon>Bacillati</taxon>
        <taxon>Actinomycetota</taxon>
        <taxon>Coriobacteriia</taxon>
        <taxon>Eggerthellales</taxon>
        <taxon>Eggerthellaceae</taxon>
        <taxon>Adlercreutzia</taxon>
    </lineage>
</organism>
<evidence type="ECO:0000256" key="3">
    <source>
        <dbReference type="ARBA" id="ARBA00022827"/>
    </source>
</evidence>
<dbReference type="NCBIfam" id="TIGR01409">
    <property type="entry name" value="TAT_signal_seq"/>
    <property type="match status" value="1"/>
</dbReference>
<protein>
    <recommendedName>
        <fullName evidence="5">FAD-dependent oxidoreductase 2 FAD-binding domain-containing protein</fullName>
    </recommendedName>
</protein>
<accession>A0A369P556</accession>
<dbReference type="Gene3D" id="3.50.50.60">
    <property type="entry name" value="FAD/NAD(P)-binding domain"/>
    <property type="match status" value="1"/>
</dbReference>
<dbReference type="GO" id="GO:0016491">
    <property type="term" value="F:oxidoreductase activity"/>
    <property type="evidence" value="ECO:0007669"/>
    <property type="project" value="UniProtKB-KW"/>
</dbReference>
<dbReference type="InterPro" id="IPR006311">
    <property type="entry name" value="TAT_signal"/>
</dbReference>
<keyword evidence="4" id="KW-0560">Oxidoreductase</keyword>
<evidence type="ECO:0000256" key="2">
    <source>
        <dbReference type="ARBA" id="ARBA00022630"/>
    </source>
</evidence>
<dbReference type="Pfam" id="PF00890">
    <property type="entry name" value="FAD_binding_2"/>
    <property type="match status" value="1"/>
</dbReference>
<dbReference type="InterPro" id="IPR019546">
    <property type="entry name" value="TAT_signal_bac_arc"/>
</dbReference>
<dbReference type="PANTHER" id="PTHR43400:SF10">
    <property type="entry name" value="3-OXOSTEROID 1-DEHYDROGENASE"/>
    <property type="match status" value="1"/>
</dbReference>
<dbReference type="PROSITE" id="PS51318">
    <property type="entry name" value="TAT"/>
    <property type="match status" value="1"/>
</dbReference>
<dbReference type="InterPro" id="IPR003953">
    <property type="entry name" value="FAD-dep_OxRdtase_2_FAD-bd"/>
</dbReference>
<evidence type="ECO:0000259" key="5">
    <source>
        <dbReference type="Pfam" id="PF00890"/>
    </source>
</evidence>
<dbReference type="InterPro" id="IPR036188">
    <property type="entry name" value="FAD/NAD-bd_sf"/>
</dbReference>
<comment type="cofactor">
    <cofactor evidence="1">
        <name>FAD</name>
        <dbReference type="ChEBI" id="CHEBI:57692"/>
    </cofactor>
</comment>
<evidence type="ECO:0000313" key="6">
    <source>
        <dbReference type="EMBL" id="RDC46176.1"/>
    </source>
</evidence>
<proteinExistence type="predicted"/>
<keyword evidence="2" id="KW-0285">Flavoprotein</keyword>
<dbReference type="SUPFAM" id="SSF51905">
    <property type="entry name" value="FAD/NAD(P)-binding domain"/>
    <property type="match status" value="1"/>
</dbReference>
<evidence type="ECO:0000256" key="4">
    <source>
        <dbReference type="ARBA" id="ARBA00023002"/>
    </source>
</evidence>
<keyword evidence="3" id="KW-0274">FAD</keyword>
<dbReference type="Proteomes" id="UP000253805">
    <property type="component" value="Unassembled WGS sequence"/>
</dbReference>
<dbReference type="PANTHER" id="PTHR43400">
    <property type="entry name" value="FUMARATE REDUCTASE"/>
    <property type="match status" value="1"/>
</dbReference>
<evidence type="ECO:0000256" key="1">
    <source>
        <dbReference type="ARBA" id="ARBA00001974"/>
    </source>
</evidence>
<feature type="domain" description="FAD-dependent oxidoreductase 2 FAD-binding" evidence="5">
    <location>
        <begin position="98"/>
        <end position="203"/>
    </location>
</feature>
<reference evidence="6 7" key="1">
    <citation type="journal article" date="2018" name="Elife">
        <title>Discovery and characterization of a prevalent human gut bacterial enzyme sufficient for the inactivation of a family of plant toxins.</title>
        <authorList>
            <person name="Koppel N."/>
            <person name="Bisanz J.E."/>
            <person name="Pandelia M.E."/>
            <person name="Turnbaugh P.J."/>
            <person name="Balskus E.P."/>
        </authorList>
    </citation>
    <scope>NUCLEOTIDE SEQUENCE [LARGE SCALE GENOMIC DNA]</scope>
    <source>
        <strain evidence="6 7">OB21 GAM 11</strain>
    </source>
</reference>
<sequence>MSALGHIAAFVRLTARRQCPYDAGVTEPAGTLVRRKEEVMGEIKGMGRRDFLKTAALSGLALGGAAALTGCAPSTGAEKGASAKASAGADVAWDKEVDVLVIGSGTGAFAALVAAAKGAESVCLVEKGTMWGGTAATSGGGLAVPLTYAATDAGITDSKEEVVKYFTNATDGRVDQAVLNSFIDNGSTFIDWISEEMGWKFAASPLFGDYYEPMDGWIPMGRGSLGAADASGSLSAAQMWDQMSLRPVQPGVRLL</sequence>
<comment type="caution">
    <text evidence="6">The sequence shown here is derived from an EMBL/GenBank/DDBJ whole genome shotgun (WGS) entry which is preliminary data.</text>
</comment>
<name>A0A369P556_9ACTN</name>
<gene>
    <name evidence="6" type="ORF">C1850_02410</name>
</gene>
<dbReference type="AlphaFoldDB" id="A0A369P556"/>
<dbReference type="EMBL" id="PPUT01000004">
    <property type="protein sequence ID" value="RDC46176.1"/>
    <property type="molecule type" value="Genomic_DNA"/>
</dbReference>